<dbReference type="GO" id="GO:0003955">
    <property type="term" value="F:NAD(P)H dehydrogenase (quinone) activity"/>
    <property type="evidence" value="ECO:0007669"/>
    <property type="project" value="TreeGrafter"/>
</dbReference>
<sequence length="296" mass="32828">MEITCNQRGTPVEDTGGTKRVLIVFAHPDRASFNGELLDVATHELESQGHTIEISDLYLQDFNPVATKCDISGNLNDKRICNQTDGGKHCYDEGEISPDIRSEMTKLEEADLVIFQFPMFWSSAPAILKGWFDRVLQDGFAFNFEKQQILDKGLMAGKTALLSVTTGGSRSMLSDTGVSGDVNVLLWPIQYGILRICGFNVLSPQLSHGLPFIGESTRSDYLSKWRGRLQHIWTEVPLSFPACSDYDPTTLTLTNDFIDKTKQSECSPSIGHHMNKPLPPPKCSYTSETSAKVKST</sequence>
<evidence type="ECO:0000256" key="2">
    <source>
        <dbReference type="ARBA" id="ARBA00023002"/>
    </source>
</evidence>
<evidence type="ECO:0000259" key="4">
    <source>
        <dbReference type="Pfam" id="PF02525"/>
    </source>
</evidence>
<feature type="region of interest" description="Disordered" evidence="3">
    <location>
        <begin position="265"/>
        <end position="296"/>
    </location>
</feature>
<dbReference type="Gene3D" id="3.40.50.360">
    <property type="match status" value="1"/>
</dbReference>
<dbReference type="PANTHER" id="PTHR10204">
    <property type="entry name" value="NAD P H OXIDOREDUCTASE-RELATED"/>
    <property type="match status" value="1"/>
</dbReference>
<dbReference type="PANTHER" id="PTHR10204:SF34">
    <property type="entry name" value="NAD(P)H DEHYDROGENASE [QUINONE] 1 ISOFORM 1"/>
    <property type="match status" value="1"/>
</dbReference>
<feature type="domain" description="Flavodoxin-like fold" evidence="4">
    <location>
        <begin position="19"/>
        <end position="225"/>
    </location>
</feature>
<name>A0A2S0DCU7_AZUFA</name>
<evidence type="ECO:0000313" key="5">
    <source>
        <dbReference type="EMBL" id="ASA39899.1"/>
    </source>
</evidence>
<dbReference type="Pfam" id="PF02525">
    <property type="entry name" value="Flavodoxin_2"/>
    <property type="match status" value="1"/>
</dbReference>
<comment type="similarity">
    <text evidence="1">Belongs to the NAD(P)H dehydrogenase (quinone) family.</text>
</comment>
<protein>
    <submittedName>
        <fullName evidence="5">NAD(P)H:quinoneoxidoreductase</fullName>
    </submittedName>
</protein>
<dbReference type="GO" id="GO:0005829">
    <property type="term" value="C:cytosol"/>
    <property type="evidence" value="ECO:0007669"/>
    <property type="project" value="TreeGrafter"/>
</dbReference>
<accession>A0A2S0DCU7</accession>
<organism evidence="5">
    <name type="scientific">Azumapecten farreri</name>
    <name type="common">Farrer's scallop</name>
    <name type="synonym">Chlamys farreri</name>
    <dbReference type="NCBI Taxonomy" id="106299"/>
    <lineage>
        <taxon>Eukaryota</taxon>
        <taxon>Metazoa</taxon>
        <taxon>Spiralia</taxon>
        <taxon>Lophotrochozoa</taxon>
        <taxon>Mollusca</taxon>
        <taxon>Bivalvia</taxon>
        <taxon>Autobranchia</taxon>
        <taxon>Pteriomorphia</taxon>
        <taxon>Pectinida</taxon>
        <taxon>Pectinoidea</taxon>
        <taxon>Pectinidae</taxon>
        <taxon>Azumapecten</taxon>
    </lineage>
</organism>
<keyword evidence="2" id="KW-0560">Oxidoreductase</keyword>
<dbReference type="EMBL" id="KX227454">
    <property type="protein sequence ID" value="ASA39899.1"/>
    <property type="molecule type" value="mRNA"/>
</dbReference>
<dbReference type="InterPro" id="IPR051545">
    <property type="entry name" value="NAD(P)H_dehydrogenase_qn"/>
</dbReference>
<dbReference type="SUPFAM" id="SSF52218">
    <property type="entry name" value="Flavoproteins"/>
    <property type="match status" value="1"/>
</dbReference>
<evidence type="ECO:0000256" key="3">
    <source>
        <dbReference type="SAM" id="MobiDB-lite"/>
    </source>
</evidence>
<evidence type="ECO:0000256" key="1">
    <source>
        <dbReference type="ARBA" id="ARBA00006252"/>
    </source>
</evidence>
<feature type="compositionally biased region" description="Polar residues" evidence="3">
    <location>
        <begin position="284"/>
        <end position="296"/>
    </location>
</feature>
<reference evidence="5" key="1">
    <citation type="submission" date="2016-05" db="EMBL/GenBank/DDBJ databases">
        <authorList>
            <person name="Lavstsen T."/>
            <person name="Jespersen J.S."/>
        </authorList>
    </citation>
    <scope>NUCLEOTIDE SEQUENCE</scope>
    <source>
        <tissue evidence="5">Digestive diverticula</tissue>
    </source>
</reference>
<dbReference type="InterPro" id="IPR029039">
    <property type="entry name" value="Flavoprotein-like_sf"/>
</dbReference>
<proteinExistence type="evidence at transcript level"/>
<dbReference type="InterPro" id="IPR003680">
    <property type="entry name" value="Flavodoxin_fold"/>
</dbReference>
<dbReference type="AlphaFoldDB" id="A0A2S0DCU7"/>